<keyword evidence="5" id="KW-1185">Reference proteome</keyword>
<keyword evidence="1" id="KW-0539">Nucleus</keyword>
<dbReference type="GO" id="GO:0008270">
    <property type="term" value="F:zinc ion binding"/>
    <property type="evidence" value="ECO:0007669"/>
    <property type="project" value="InterPro"/>
</dbReference>
<feature type="region of interest" description="Disordered" evidence="2">
    <location>
        <begin position="49"/>
        <end position="83"/>
    </location>
</feature>
<evidence type="ECO:0000256" key="1">
    <source>
        <dbReference type="ARBA" id="ARBA00023242"/>
    </source>
</evidence>
<name>A0A1L7WF05_9HELO</name>
<dbReference type="PROSITE" id="PS00463">
    <property type="entry name" value="ZN2_CY6_FUNGAL_1"/>
    <property type="match status" value="1"/>
</dbReference>
<sequence length="483" mass="54979">MSRMSRGCLPCRTRKVKCDEGRPACQRCVQRGDICVGYRDDIDMIFRFEHGKPPQPARTAKPRRRLSYQSSRSRESVDSPSDLSIAEASSLRLPPVFPWAKRVPENMQPSAQDQAVDMFFEKFVMYPCNENSTPGFLEHLPSLFKDIKKEGRVALRWAVRAAAYASLSNEQKNASVYNKALQCYSLALSNLGESLKNPETKPDDYVLMTVVVLDLFECMYLHVPISEGQHSQGMAQILRLRGPDQIYSARGWSMFRLAHHRLQKEQLALGQAPIAESQAWMDSLNEEIPDVRLEKHAFEISKISERARRLLKEIETAPDQTLIKEMLKLDRVSTTWRNGPEWAFKTVPTPTGFIQLHRDVWIAYEWNYHRTARIILHKQLLDCLERMDSPELTAASTGVIRGLTDEILSTVPQMMGDIDSDGRPMNNQILSRGIGAYFLLWPIKVVKGASSATEEQRKAAQKVFERIRDYTGMKTALGEASSI</sequence>
<dbReference type="PANTHER" id="PTHR38791">
    <property type="entry name" value="ZN(II)2CYS6 TRANSCRIPTION FACTOR (EUROFUNG)-RELATED-RELATED"/>
    <property type="match status" value="1"/>
</dbReference>
<feature type="domain" description="Zn(2)-C6 fungal-type" evidence="3">
    <location>
        <begin position="7"/>
        <end position="36"/>
    </location>
</feature>
<dbReference type="SUPFAM" id="SSF57701">
    <property type="entry name" value="Zn2/Cys6 DNA-binding domain"/>
    <property type="match status" value="1"/>
</dbReference>
<dbReference type="Pfam" id="PF00172">
    <property type="entry name" value="Zn_clus"/>
    <property type="match status" value="1"/>
</dbReference>
<dbReference type="InterPro" id="IPR053175">
    <property type="entry name" value="DHMBA_Reg_Transcription_Factor"/>
</dbReference>
<dbReference type="EMBL" id="FJOG01000001">
    <property type="protein sequence ID" value="CZR51355.1"/>
    <property type="molecule type" value="Genomic_DNA"/>
</dbReference>
<dbReference type="PROSITE" id="PS50048">
    <property type="entry name" value="ZN2_CY6_FUNGAL_2"/>
    <property type="match status" value="1"/>
</dbReference>
<evidence type="ECO:0000313" key="4">
    <source>
        <dbReference type="EMBL" id="CZR51355.1"/>
    </source>
</evidence>
<evidence type="ECO:0000259" key="3">
    <source>
        <dbReference type="PROSITE" id="PS50048"/>
    </source>
</evidence>
<dbReference type="InterPro" id="IPR001138">
    <property type="entry name" value="Zn2Cys6_DnaBD"/>
</dbReference>
<reference evidence="4 5" key="1">
    <citation type="submission" date="2016-03" db="EMBL/GenBank/DDBJ databases">
        <authorList>
            <person name="Ploux O."/>
        </authorList>
    </citation>
    <scope>NUCLEOTIDE SEQUENCE [LARGE SCALE GENOMIC DNA]</scope>
    <source>
        <strain evidence="4 5">UAMH 11012</strain>
    </source>
</reference>
<protein>
    <submittedName>
        <fullName evidence="4">Related to negative acting factor</fullName>
    </submittedName>
</protein>
<dbReference type="Gene3D" id="4.10.240.10">
    <property type="entry name" value="Zn(2)-C6 fungal-type DNA-binding domain"/>
    <property type="match status" value="1"/>
</dbReference>
<dbReference type="CDD" id="cd00067">
    <property type="entry name" value="GAL4"/>
    <property type="match status" value="1"/>
</dbReference>
<evidence type="ECO:0000256" key="2">
    <source>
        <dbReference type="SAM" id="MobiDB-lite"/>
    </source>
</evidence>
<organism evidence="4 5">
    <name type="scientific">Phialocephala subalpina</name>
    <dbReference type="NCBI Taxonomy" id="576137"/>
    <lineage>
        <taxon>Eukaryota</taxon>
        <taxon>Fungi</taxon>
        <taxon>Dikarya</taxon>
        <taxon>Ascomycota</taxon>
        <taxon>Pezizomycotina</taxon>
        <taxon>Leotiomycetes</taxon>
        <taxon>Helotiales</taxon>
        <taxon>Mollisiaceae</taxon>
        <taxon>Phialocephala</taxon>
        <taxon>Phialocephala fortinii species complex</taxon>
    </lineage>
</organism>
<dbReference type="AlphaFoldDB" id="A0A1L7WF05"/>
<dbReference type="OrthoDB" id="2991872at2759"/>
<evidence type="ECO:0000313" key="5">
    <source>
        <dbReference type="Proteomes" id="UP000184330"/>
    </source>
</evidence>
<accession>A0A1L7WF05</accession>
<dbReference type="InterPro" id="IPR036864">
    <property type="entry name" value="Zn2-C6_fun-type_DNA-bd_sf"/>
</dbReference>
<dbReference type="GO" id="GO:0000981">
    <property type="term" value="F:DNA-binding transcription factor activity, RNA polymerase II-specific"/>
    <property type="evidence" value="ECO:0007669"/>
    <property type="project" value="InterPro"/>
</dbReference>
<dbReference type="SMART" id="SM00066">
    <property type="entry name" value="GAL4"/>
    <property type="match status" value="1"/>
</dbReference>
<dbReference type="Proteomes" id="UP000184330">
    <property type="component" value="Unassembled WGS sequence"/>
</dbReference>
<proteinExistence type="predicted"/>
<gene>
    <name evidence="4" type="ORF">PAC_01230</name>
</gene>